<reference evidence="8 9" key="1">
    <citation type="submission" date="2013-04" db="EMBL/GenBank/DDBJ databases">
        <title>Oceanicola sp. 22II1-22F33 Genome Sequencing.</title>
        <authorList>
            <person name="Lai Q."/>
            <person name="Li G."/>
            <person name="Shao Z."/>
        </authorList>
    </citation>
    <scope>NUCLEOTIDE SEQUENCE [LARGE SCALE GENOMIC DNA]</scope>
    <source>
        <strain evidence="8 9">22II1-22F33</strain>
    </source>
</reference>
<dbReference type="PANTHER" id="PTHR42953:SF3">
    <property type="entry name" value="HIGH-AFFINITY ZINC UPTAKE SYSTEM PROTEIN ZNUA"/>
    <property type="match status" value="1"/>
</dbReference>
<keyword evidence="9" id="KW-1185">Reference proteome</keyword>
<evidence type="ECO:0000313" key="8">
    <source>
        <dbReference type="EMBL" id="OWU74618.1"/>
    </source>
</evidence>
<organism evidence="8 9">
    <name type="scientific">Marinibacterium profundimaris</name>
    <dbReference type="NCBI Taxonomy" id="1679460"/>
    <lineage>
        <taxon>Bacteria</taxon>
        <taxon>Pseudomonadati</taxon>
        <taxon>Pseudomonadota</taxon>
        <taxon>Alphaproteobacteria</taxon>
        <taxon>Rhodobacterales</taxon>
        <taxon>Paracoccaceae</taxon>
        <taxon>Marinibacterium</taxon>
    </lineage>
</organism>
<dbReference type="SUPFAM" id="SSF53807">
    <property type="entry name" value="Helical backbone' metal receptor"/>
    <property type="match status" value="1"/>
</dbReference>
<evidence type="ECO:0000313" key="9">
    <source>
        <dbReference type="Proteomes" id="UP000215377"/>
    </source>
</evidence>
<dbReference type="AlphaFoldDB" id="A0A225NK91"/>
<feature type="chain" id="PRO_5012962978" description="High-affinity zinc uptake system protein ZnuA" evidence="7">
    <location>
        <begin position="21"/>
        <end position="327"/>
    </location>
</feature>
<feature type="region of interest" description="Disordered" evidence="6">
    <location>
        <begin position="123"/>
        <end position="163"/>
    </location>
</feature>
<keyword evidence="3" id="KW-0813">Transport</keyword>
<dbReference type="RefSeq" id="WP_088649384.1">
    <property type="nucleotide sequence ID" value="NZ_AQQR01000003.1"/>
</dbReference>
<dbReference type="Proteomes" id="UP000215377">
    <property type="component" value="Unassembled WGS sequence"/>
</dbReference>
<evidence type="ECO:0000256" key="6">
    <source>
        <dbReference type="SAM" id="MobiDB-lite"/>
    </source>
</evidence>
<comment type="caution">
    <text evidence="8">The sequence shown here is derived from an EMBL/GenBank/DDBJ whole genome shotgun (WGS) entry which is preliminary data.</text>
</comment>
<name>A0A225NK91_9RHOB</name>
<keyword evidence="5" id="KW-0406">Ion transport</keyword>
<evidence type="ECO:0000256" key="7">
    <source>
        <dbReference type="SAM" id="SignalP"/>
    </source>
</evidence>
<dbReference type="Pfam" id="PF01297">
    <property type="entry name" value="ZnuA"/>
    <property type="match status" value="1"/>
</dbReference>
<sequence>MSRKLLLGAVSVLGLSSAAAAEVPSVAADIPPVHSLVSIVMGELGTPHLLVQPGASPHGYSLRPSEAAALNRADAVFWISKSLEPWLEGSIEALADNAHVIELMETDGTTELEFREGATFEAHSHDHEGHDDHEEANDHDHDHHDDDEHAHEGHDHHGHDPHAWLDPENARVWLDVIAAELSELDPENTATYRANAEAGRTDLESLIGEISAQLDPVRGANFIVFHDAYQYFENRFGFPASGSITLGDASDPSPARIEEIQHKVAELGVSCAFTEPQFNPDLVATVFRGTDAQTGIMDPLGAELEPGADLYPQLLRNLASSLTDCLG</sequence>
<protein>
    <recommendedName>
        <fullName evidence="2">High-affinity zinc uptake system protein ZnuA</fullName>
    </recommendedName>
</protein>
<accession>A0A225NK91</accession>
<dbReference type="InterPro" id="IPR006127">
    <property type="entry name" value="ZnuA-like"/>
</dbReference>
<dbReference type="OrthoDB" id="7346865at2"/>
<dbReference type="GO" id="GO:0046872">
    <property type="term" value="F:metal ion binding"/>
    <property type="evidence" value="ECO:0007669"/>
    <property type="project" value="InterPro"/>
</dbReference>
<evidence type="ECO:0000256" key="4">
    <source>
        <dbReference type="ARBA" id="ARBA00022729"/>
    </source>
</evidence>
<proteinExistence type="inferred from homology"/>
<dbReference type="PANTHER" id="PTHR42953">
    <property type="entry name" value="HIGH-AFFINITY ZINC UPTAKE SYSTEM PROTEIN ZNUA-RELATED"/>
    <property type="match status" value="1"/>
</dbReference>
<keyword evidence="4 7" id="KW-0732">Signal</keyword>
<evidence type="ECO:0000256" key="5">
    <source>
        <dbReference type="ARBA" id="ARBA00022906"/>
    </source>
</evidence>
<comment type="similarity">
    <text evidence="1">Belongs to the bacterial solute-binding protein 9 family.</text>
</comment>
<keyword evidence="5" id="KW-0864">Zinc transport</keyword>
<dbReference type="Gene3D" id="3.40.50.1980">
    <property type="entry name" value="Nitrogenase molybdenum iron protein domain"/>
    <property type="match status" value="3"/>
</dbReference>
<evidence type="ECO:0000256" key="1">
    <source>
        <dbReference type="ARBA" id="ARBA00011028"/>
    </source>
</evidence>
<evidence type="ECO:0000256" key="3">
    <source>
        <dbReference type="ARBA" id="ARBA00022448"/>
    </source>
</evidence>
<keyword evidence="5" id="KW-0862">Zinc</keyword>
<dbReference type="EMBL" id="AQQR01000003">
    <property type="protein sequence ID" value="OWU74618.1"/>
    <property type="molecule type" value="Genomic_DNA"/>
</dbReference>
<dbReference type="GO" id="GO:0006829">
    <property type="term" value="P:zinc ion transport"/>
    <property type="evidence" value="ECO:0007669"/>
    <property type="project" value="UniProtKB-KW"/>
</dbReference>
<evidence type="ECO:0000256" key="2">
    <source>
        <dbReference type="ARBA" id="ARBA00015915"/>
    </source>
</evidence>
<feature type="signal peptide" evidence="7">
    <location>
        <begin position="1"/>
        <end position="20"/>
    </location>
</feature>
<dbReference type="InterPro" id="IPR050492">
    <property type="entry name" value="Bact_metal-bind_prot9"/>
</dbReference>
<gene>
    <name evidence="8" type="ORF">ATO3_08255</name>
</gene>